<feature type="chain" id="PRO_5029868816" description="FAR1 domain-containing protein" evidence="1">
    <location>
        <begin position="24"/>
        <end position="363"/>
    </location>
</feature>
<evidence type="ECO:0000256" key="1">
    <source>
        <dbReference type="SAM" id="SignalP"/>
    </source>
</evidence>
<proteinExistence type="predicted"/>
<dbReference type="InterPro" id="IPR004330">
    <property type="entry name" value="FAR1_DNA_bnd_dom"/>
</dbReference>
<reference evidence="3 4" key="1">
    <citation type="journal article" date="2020" name="IScience">
        <title>Genome Sequencing of the Endangered Kingdonia uniflora (Circaeasteraceae, Ranunculales) Reveals Potential Mechanisms of Evolutionary Specialization.</title>
        <authorList>
            <person name="Sun Y."/>
            <person name="Deng T."/>
            <person name="Zhang A."/>
            <person name="Moore M.J."/>
            <person name="Landis J.B."/>
            <person name="Lin N."/>
            <person name="Zhang H."/>
            <person name="Zhang X."/>
            <person name="Huang J."/>
            <person name="Zhang X."/>
            <person name="Sun H."/>
            <person name="Wang H."/>
        </authorList>
    </citation>
    <scope>NUCLEOTIDE SEQUENCE [LARGE SCALE GENOMIC DNA]</scope>
    <source>
        <strain evidence="3">TB1705</strain>
        <tissue evidence="3">Leaf</tissue>
    </source>
</reference>
<accession>A0A7J7LCF0</accession>
<sequence>TFRMAMGFRCIAWVHKLLTGCFCMDDTERHDDVHIQVSQPDKKRDEIVEQVEEEESAQAKIEFELEFCHLETEYWEKKELECMNAANDSSDDSSDSWQRGRYSWEEYPPYEGQHFETVEDARVCYENYGKGQGFSTKKRNSTKRNRSKEVARVKFCCSNSRFSKKNIGIHLETSERDESRRSSDKYGCKAALNINWNKKLQSFELHIDMEKLTGHYGYKLFEYVGIPCRHLLKVFSKYGILKIPEAFIITRWRIRADKFSRSYDESHLSVENLRQPLCHSHLSLRASLLFNRASNTKEKSEFTISKLDEIESYLDQYDQSMTVLEPSEPATTSPFVESMMSATSILDPLVVQTKGRTKIDHKR</sequence>
<name>A0A7J7LCF0_9MAGN</name>
<evidence type="ECO:0000259" key="2">
    <source>
        <dbReference type="Pfam" id="PF03101"/>
    </source>
</evidence>
<comment type="caution">
    <text evidence="3">The sequence shown here is derived from an EMBL/GenBank/DDBJ whole genome shotgun (WGS) entry which is preliminary data.</text>
</comment>
<organism evidence="3 4">
    <name type="scientific">Kingdonia uniflora</name>
    <dbReference type="NCBI Taxonomy" id="39325"/>
    <lineage>
        <taxon>Eukaryota</taxon>
        <taxon>Viridiplantae</taxon>
        <taxon>Streptophyta</taxon>
        <taxon>Embryophyta</taxon>
        <taxon>Tracheophyta</taxon>
        <taxon>Spermatophyta</taxon>
        <taxon>Magnoliopsida</taxon>
        <taxon>Ranunculales</taxon>
        <taxon>Circaeasteraceae</taxon>
        <taxon>Kingdonia</taxon>
    </lineage>
</organism>
<keyword evidence="4" id="KW-1185">Reference proteome</keyword>
<dbReference type="PANTHER" id="PTHR47718:SF13">
    <property type="entry name" value="OS09G0290500 PROTEIN"/>
    <property type="match status" value="1"/>
</dbReference>
<feature type="domain" description="FAR1" evidence="2">
    <location>
        <begin position="125"/>
        <end position="198"/>
    </location>
</feature>
<feature type="non-terminal residue" evidence="3">
    <location>
        <position position="1"/>
    </location>
</feature>
<keyword evidence="1" id="KW-0732">Signal</keyword>
<dbReference type="AlphaFoldDB" id="A0A7J7LCF0"/>
<feature type="signal peptide" evidence="1">
    <location>
        <begin position="1"/>
        <end position="23"/>
    </location>
</feature>
<evidence type="ECO:0000313" key="4">
    <source>
        <dbReference type="Proteomes" id="UP000541444"/>
    </source>
</evidence>
<dbReference type="PANTHER" id="PTHR47718">
    <property type="entry name" value="OS01G0519700 PROTEIN"/>
    <property type="match status" value="1"/>
</dbReference>
<dbReference type="Pfam" id="PF03101">
    <property type="entry name" value="FAR1"/>
    <property type="match status" value="1"/>
</dbReference>
<gene>
    <name evidence="3" type="ORF">GIB67_000242</name>
</gene>
<dbReference type="EMBL" id="JACGCM010002394">
    <property type="protein sequence ID" value="KAF6140194.1"/>
    <property type="molecule type" value="Genomic_DNA"/>
</dbReference>
<dbReference type="Proteomes" id="UP000541444">
    <property type="component" value="Unassembled WGS sequence"/>
</dbReference>
<protein>
    <recommendedName>
        <fullName evidence="2">FAR1 domain-containing protein</fullName>
    </recommendedName>
</protein>
<evidence type="ECO:0000313" key="3">
    <source>
        <dbReference type="EMBL" id="KAF6140194.1"/>
    </source>
</evidence>